<gene>
    <name evidence="1" type="ORF">HMPREF9444_00255</name>
</gene>
<protein>
    <submittedName>
        <fullName evidence="1">Uncharacterized protein</fullName>
    </submittedName>
</protein>
<evidence type="ECO:0000313" key="2">
    <source>
        <dbReference type="Proteomes" id="UP000018458"/>
    </source>
</evidence>
<dbReference type="Proteomes" id="UP000018458">
    <property type="component" value="Unassembled WGS sequence"/>
</dbReference>
<dbReference type="HOGENOM" id="CLU_3174003_0_0_6"/>
<name>E8LHU2_SUCHY</name>
<reference evidence="1 2" key="1">
    <citation type="submission" date="2011-01" db="EMBL/GenBank/DDBJ databases">
        <authorList>
            <person name="Weinstock G."/>
            <person name="Sodergren E."/>
            <person name="Clifton S."/>
            <person name="Fulton L."/>
            <person name="Fulton B."/>
            <person name="Courtney L."/>
            <person name="Fronick C."/>
            <person name="Harrison M."/>
            <person name="Strong C."/>
            <person name="Farmer C."/>
            <person name="Delahaunty K."/>
            <person name="Markovic C."/>
            <person name="Hall O."/>
            <person name="Minx P."/>
            <person name="Tomlinson C."/>
            <person name="Mitreva M."/>
            <person name="Hou S."/>
            <person name="Chen J."/>
            <person name="Wollam A."/>
            <person name="Pepin K.H."/>
            <person name="Johnson M."/>
            <person name="Bhonagiri V."/>
            <person name="Zhang X."/>
            <person name="Suruliraj S."/>
            <person name="Warren W."/>
            <person name="Chinwalla A."/>
            <person name="Mardis E.R."/>
            <person name="Wilson R.K."/>
        </authorList>
    </citation>
    <scope>NUCLEOTIDE SEQUENCE [LARGE SCALE GENOMIC DNA]</scope>
    <source>
        <strain evidence="2">DSM 22608 / JCM 16073 / KCTC 15190 / YIT 12066</strain>
    </source>
</reference>
<sequence length="47" mass="5446">MHFENDGIVLLCALYKNNDSVSFIYKSSMKRILSITHKRGILKFPLC</sequence>
<dbReference type="STRING" id="762983.HMPREF9444_00255"/>
<dbReference type="AlphaFoldDB" id="E8LHU2"/>
<comment type="caution">
    <text evidence="1">The sequence shown here is derived from an EMBL/GenBank/DDBJ whole genome shotgun (WGS) entry which is preliminary data.</text>
</comment>
<dbReference type="EMBL" id="AEVO01000009">
    <property type="protein sequence ID" value="EFY07914.1"/>
    <property type="molecule type" value="Genomic_DNA"/>
</dbReference>
<accession>E8LHU2</accession>
<evidence type="ECO:0000313" key="1">
    <source>
        <dbReference type="EMBL" id="EFY07914.1"/>
    </source>
</evidence>
<keyword evidence="2" id="KW-1185">Reference proteome</keyword>
<organism evidence="1 2">
    <name type="scientific">Succinatimonas hippei (strain DSM 22608 / JCM 16073 / KCTC 15190 / YIT 12066)</name>
    <dbReference type="NCBI Taxonomy" id="762983"/>
    <lineage>
        <taxon>Bacteria</taxon>
        <taxon>Pseudomonadati</taxon>
        <taxon>Pseudomonadota</taxon>
        <taxon>Gammaproteobacteria</taxon>
        <taxon>Aeromonadales</taxon>
        <taxon>Succinivibrionaceae</taxon>
        <taxon>Succinatimonas</taxon>
    </lineage>
</organism>
<proteinExistence type="predicted"/>